<feature type="chain" id="PRO_5045699394" description="DUF3757 domain-containing protein" evidence="1">
    <location>
        <begin position="22"/>
        <end position="133"/>
    </location>
</feature>
<keyword evidence="1" id="KW-0732">Signal</keyword>
<comment type="caution">
    <text evidence="2">The sequence shown here is derived from an EMBL/GenBank/DDBJ whole genome shotgun (WGS) entry which is preliminary data.</text>
</comment>
<protein>
    <recommendedName>
        <fullName evidence="4">DUF3757 domain-containing protein</fullName>
    </recommendedName>
</protein>
<organism evidence="2 3">
    <name type="scientific">Shimia sagamensis</name>
    <dbReference type="NCBI Taxonomy" id="1566352"/>
    <lineage>
        <taxon>Bacteria</taxon>
        <taxon>Pseudomonadati</taxon>
        <taxon>Pseudomonadota</taxon>
        <taxon>Alphaproteobacteria</taxon>
        <taxon>Rhodobacterales</taxon>
        <taxon>Roseobacteraceae</taxon>
    </lineage>
</organism>
<accession>A0ABY1PIT5</accession>
<proteinExistence type="predicted"/>
<dbReference type="RefSeq" id="WP_283427836.1">
    <property type="nucleotide sequence ID" value="NZ_FXTY01000011.1"/>
</dbReference>
<evidence type="ECO:0000313" key="2">
    <source>
        <dbReference type="EMBL" id="SMP35261.1"/>
    </source>
</evidence>
<name>A0ABY1PIT5_9RHOB</name>
<reference evidence="2 3" key="1">
    <citation type="submission" date="2017-05" db="EMBL/GenBank/DDBJ databases">
        <authorList>
            <person name="Varghese N."/>
            <person name="Submissions S."/>
        </authorList>
    </citation>
    <scope>NUCLEOTIDE SEQUENCE [LARGE SCALE GENOMIC DNA]</scope>
    <source>
        <strain evidence="2 3">DSM 29734</strain>
    </source>
</reference>
<gene>
    <name evidence="2" type="ORF">SAMN06265373_11148</name>
</gene>
<dbReference type="EMBL" id="FXTY01000011">
    <property type="protein sequence ID" value="SMP35261.1"/>
    <property type="molecule type" value="Genomic_DNA"/>
</dbReference>
<evidence type="ECO:0000313" key="3">
    <source>
        <dbReference type="Proteomes" id="UP001157961"/>
    </source>
</evidence>
<evidence type="ECO:0008006" key="4">
    <source>
        <dbReference type="Google" id="ProtNLM"/>
    </source>
</evidence>
<keyword evidence="3" id="KW-1185">Reference proteome</keyword>
<evidence type="ECO:0000256" key="1">
    <source>
        <dbReference type="SAM" id="SignalP"/>
    </source>
</evidence>
<dbReference type="Proteomes" id="UP001157961">
    <property type="component" value="Unassembled WGS sequence"/>
</dbReference>
<feature type="signal peptide" evidence="1">
    <location>
        <begin position="1"/>
        <end position="21"/>
    </location>
</feature>
<sequence>MLKTISFALGLSLAAATSVHAQTYICKFRGGGSNGTISPEVLVEFDGKGGAQITDRLSKHHGRSPVQAKFVQDNDKQMRVRWRLEDVVSGKGQKATLEWSLVYKKKRNRAHLTFNAFGYPNTETGNGSCALQK</sequence>